<keyword evidence="2" id="KW-0119">Carbohydrate metabolism</keyword>
<dbReference type="SUPFAM" id="SSF49265">
    <property type="entry name" value="Fibronectin type III"/>
    <property type="match status" value="1"/>
</dbReference>
<dbReference type="SUPFAM" id="SSF63825">
    <property type="entry name" value="YWTD domain"/>
    <property type="match status" value="1"/>
</dbReference>
<dbReference type="GO" id="GO:0000272">
    <property type="term" value="P:polysaccharide catabolic process"/>
    <property type="evidence" value="ECO:0007669"/>
    <property type="project" value="UniProtKB-KW"/>
</dbReference>
<accession>A0A2N8PFQ7</accession>
<evidence type="ECO:0000256" key="2">
    <source>
        <dbReference type="ARBA" id="ARBA00023326"/>
    </source>
</evidence>
<evidence type="ECO:0000313" key="4">
    <source>
        <dbReference type="Proteomes" id="UP000236047"/>
    </source>
</evidence>
<gene>
    <name evidence="3" type="ORF">AOB60_01605</name>
</gene>
<dbReference type="GO" id="GO:0016798">
    <property type="term" value="F:hydrolase activity, acting on glycosyl bonds"/>
    <property type="evidence" value="ECO:0007669"/>
    <property type="project" value="UniProtKB-KW"/>
</dbReference>
<sequence>MNAITSEEIRVIFQGGKINPPKNFNLGPNNTLIWTRPDGSDEQTTYELTYMSATDTKTQKESAKSEVTIPTDLRETRYHVTIRATKDNNYSGTPSPLNITAAHTSETETIGSGLLTFPYGMAAAGDNLYIAAGSSKGKAKIWKILTIDNTPKPVLVRDNISETYAMAAAGNTLYFSQFDACTVMQMPIDGSVEPTPVFKTNRKLAGMAVVDDFLYVAAKDAGEVIKNPTHGPASVNTVVRDLSKPCGVAAADGILYISEDIENGRVMKAFITGGTPTPFIEKLNHPTGLAVADGILYIAESGSGKVLMIPTAGGKASPVTEGHSLPVAVAVVNGALYIAEGEASCVSKAPRLWKLSNQVTG</sequence>
<dbReference type="InterPro" id="IPR011042">
    <property type="entry name" value="6-blade_b-propeller_TolB-like"/>
</dbReference>
<protein>
    <recommendedName>
        <fullName evidence="5">Fibronectin type-III domain-containing protein</fullName>
    </recommendedName>
</protein>
<dbReference type="Gene3D" id="2.120.10.30">
    <property type="entry name" value="TolB, C-terminal domain"/>
    <property type="match status" value="1"/>
</dbReference>
<evidence type="ECO:0000313" key="3">
    <source>
        <dbReference type="EMBL" id="PNE39860.1"/>
    </source>
</evidence>
<keyword evidence="2" id="KW-0624">Polysaccharide degradation</keyword>
<keyword evidence="4" id="KW-1185">Reference proteome</keyword>
<dbReference type="InterPro" id="IPR003961">
    <property type="entry name" value="FN3_dom"/>
</dbReference>
<dbReference type="Proteomes" id="UP000236047">
    <property type="component" value="Unassembled WGS sequence"/>
</dbReference>
<dbReference type="EMBL" id="LJSN01000002">
    <property type="protein sequence ID" value="PNE39860.1"/>
    <property type="molecule type" value="Genomic_DNA"/>
</dbReference>
<dbReference type="RefSeq" id="WP_102922548.1">
    <property type="nucleotide sequence ID" value="NZ_LJSN01000002.1"/>
</dbReference>
<dbReference type="InterPro" id="IPR036116">
    <property type="entry name" value="FN3_sf"/>
</dbReference>
<dbReference type="Gene3D" id="2.60.40.10">
    <property type="entry name" value="Immunoglobulins"/>
    <property type="match status" value="1"/>
</dbReference>
<reference evidence="4" key="1">
    <citation type="submission" date="2015-09" db="EMBL/GenBank/DDBJ databases">
        <authorList>
            <person name="Graham D.E."/>
            <person name="Mahan K.M."/>
            <person name="Klingeman D.M."/>
            <person name="Fida T."/>
            <person name="Giannone R.J."/>
            <person name="Hettich R.L."/>
            <person name="Parry R.J."/>
            <person name="Spain J.C."/>
        </authorList>
    </citation>
    <scope>NUCLEOTIDE SEQUENCE [LARGE SCALE GENOMIC DNA]</scope>
    <source>
        <strain evidence="4">JCM 4701</strain>
    </source>
</reference>
<dbReference type="CDD" id="cd00063">
    <property type="entry name" value="FN3"/>
    <property type="match status" value="1"/>
</dbReference>
<name>A0A2N8PFQ7_STRNR</name>
<dbReference type="AlphaFoldDB" id="A0A2N8PFQ7"/>
<keyword evidence="1" id="KW-0326">Glycosidase</keyword>
<proteinExistence type="predicted"/>
<keyword evidence="1" id="KW-0378">Hydrolase</keyword>
<evidence type="ECO:0000256" key="1">
    <source>
        <dbReference type="ARBA" id="ARBA00023295"/>
    </source>
</evidence>
<dbReference type="InterPro" id="IPR013783">
    <property type="entry name" value="Ig-like_fold"/>
</dbReference>
<organism evidence="3 4">
    <name type="scientific">Streptomyces noursei</name>
    <name type="common">Streptomyces albulus</name>
    <dbReference type="NCBI Taxonomy" id="1971"/>
    <lineage>
        <taxon>Bacteria</taxon>
        <taxon>Bacillati</taxon>
        <taxon>Actinomycetota</taxon>
        <taxon>Actinomycetes</taxon>
        <taxon>Kitasatosporales</taxon>
        <taxon>Streptomycetaceae</taxon>
        <taxon>Streptomyces</taxon>
    </lineage>
</organism>
<evidence type="ECO:0008006" key="5">
    <source>
        <dbReference type="Google" id="ProtNLM"/>
    </source>
</evidence>
<comment type="caution">
    <text evidence="3">The sequence shown here is derived from an EMBL/GenBank/DDBJ whole genome shotgun (WGS) entry which is preliminary data.</text>
</comment>